<feature type="chain" id="PRO_5013446006" description="YHYH domain-containing protein" evidence="1">
    <location>
        <begin position="29"/>
        <end position="50"/>
    </location>
</feature>
<evidence type="ECO:0000313" key="2">
    <source>
        <dbReference type="EMBL" id="KWV82917.1"/>
    </source>
</evidence>
<dbReference type="Proteomes" id="UP000255125">
    <property type="component" value="Unassembled WGS sequence"/>
</dbReference>
<dbReference type="RefSeq" id="WP_223656464.1">
    <property type="nucleotide sequence ID" value="NZ_CDMF01000001.1"/>
</dbReference>
<gene>
    <name evidence="3" type="ORF">NCTC10392_05445</name>
    <name evidence="2" type="ORF">PFL603g_01070</name>
</gene>
<reference evidence="3 5" key="2">
    <citation type="submission" date="2018-06" db="EMBL/GenBank/DDBJ databases">
        <authorList>
            <consortium name="Pathogen Informatics"/>
            <person name="Doyle S."/>
        </authorList>
    </citation>
    <scope>NUCLEOTIDE SEQUENCE [LARGE SCALE GENOMIC DNA]</scope>
    <source>
        <strain evidence="3 5">NCTC10392</strain>
    </source>
</reference>
<reference evidence="2 4" key="1">
    <citation type="submission" date="2015-05" db="EMBL/GenBank/DDBJ databases">
        <title>A genomic and transcriptomic approach to investigate the blue pigment phenotype in Pseudomonas fluorescens.</title>
        <authorList>
            <person name="Andreani N.A."/>
            <person name="Cardazzo B."/>
        </authorList>
    </citation>
    <scope>NUCLEOTIDE SEQUENCE [LARGE SCALE GENOMIC DNA]</scope>
    <source>
        <strain evidence="2 4">Ps_40</strain>
    </source>
</reference>
<dbReference type="EMBL" id="UGUS01000002">
    <property type="protein sequence ID" value="SUD34141.1"/>
    <property type="molecule type" value="Genomic_DNA"/>
</dbReference>
<name>A0A0B7DGP0_PSEFL</name>
<sequence>MSKEQALMKLSAILIAALLSITSVAAFAHSGGTDSKGCHRNHKTNDYHCH</sequence>
<dbReference type="Proteomes" id="UP000063434">
    <property type="component" value="Unassembled WGS sequence"/>
</dbReference>
<evidence type="ECO:0000313" key="3">
    <source>
        <dbReference type="EMBL" id="SUD34141.1"/>
    </source>
</evidence>
<keyword evidence="1" id="KW-0732">Signal</keyword>
<dbReference type="InterPro" id="IPR047773">
    <property type="entry name" value="YHYH_dom_bact"/>
</dbReference>
<dbReference type="PATRIC" id="fig|294.195.peg.1124"/>
<feature type="signal peptide" evidence="1">
    <location>
        <begin position="1"/>
        <end position="28"/>
    </location>
</feature>
<dbReference type="AlphaFoldDB" id="A0A0B7DGP0"/>
<proteinExistence type="predicted"/>
<evidence type="ECO:0000256" key="1">
    <source>
        <dbReference type="SAM" id="SignalP"/>
    </source>
</evidence>
<dbReference type="GeneID" id="70105232"/>
<evidence type="ECO:0000313" key="5">
    <source>
        <dbReference type="Proteomes" id="UP000255125"/>
    </source>
</evidence>
<accession>A0A0B7DGP0</accession>
<evidence type="ECO:0000313" key="4">
    <source>
        <dbReference type="Proteomes" id="UP000063434"/>
    </source>
</evidence>
<organism evidence="2 4">
    <name type="scientific">Pseudomonas fluorescens</name>
    <dbReference type="NCBI Taxonomy" id="294"/>
    <lineage>
        <taxon>Bacteria</taxon>
        <taxon>Pseudomonadati</taxon>
        <taxon>Pseudomonadota</taxon>
        <taxon>Gammaproteobacteria</taxon>
        <taxon>Pseudomonadales</taxon>
        <taxon>Pseudomonadaceae</taxon>
        <taxon>Pseudomonas</taxon>
    </lineage>
</organism>
<dbReference type="EMBL" id="LCYC01000008">
    <property type="protein sequence ID" value="KWV82917.1"/>
    <property type="molecule type" value="Genomic_DNA"/>
</dbReference>
<evidence type="ECO:0008006" key="6">
    <source>
        <dbReference type="Google" id="ProtNLM"/>
    </source>
</evidence>
<protein>
    <recommendedName>
        <fullName evidence="6">YHYH domain-containing protein</fullName>
    </recommendedName>
</protein>
<dbReference type="NCBIfam" id="NF033223">
    <property type="entry name" value="YHYH_alt"/>
    <property type="match status" value="1"/>
</dbReference>